<dbReference type="EMBL" id="NOVD01000028">
    <property type="protein sequence ID" value="PCK24526.1"/>
    <property type="molecule type" value="Genomic_DNA"/>
</dbReference>
<name>A0A2A5J589_RHOSG</name>
<dbReference type="PANTHER" id="PTHR43685:SF3">
    <property type="entry name" value="SLR2126 PROTEIN"/>
    <property type="match status" value="1"/>
</dbReference>
<organism evidence="2 3">
    <name type="scientific">Rhodococcus qingshengii</name>
    <dbReference type="NCBI Taxonomy" id="334542"/>
    <lineage>
        <taxon>Bacteria</taxon>
        <taxon>Bacillati</taxon>
        <taxon>Actinomycetota</taxon>
        <taxon>Actinomycetes</taxon>
        <taxon>Mycobacteriales</taxon>
        <taxon>Nocardiaceae</taxon>
        <taxon>Rhodococcus</taxon>
        <taxon>Rhodococcus erythropolis group</taxon>
    </lineage>
</organism>
<reference evidence="2 3" key="1">
    <citation type="submission" date="2017-07" db="EMBL/GenBank/DDBJ databases">
        <title>Draft sequence of Rhodococcus enclensis 23b-28.</title>
        <authorList>
            <person name="Besaury L."/>
            <person name="Sancelme M."/>
            <person name="Amato P."/>
            <person name="Lallement A."/>
            <person name="Delort A.-M."/>
        </authorList>
    </citation>
    <scope>NUCLEOTIDE SEQUENCE [LARGE SCALE GENOMIC DNA]</scope>
    <source>
        <strain evidence="2 3">23b-28</strain>
    </source>
</reference>
<comment type="caution">
    <text evidence="2">The sequence shown here is derived from an EMBL/GenBank/DDBJ whole genome shotgun (WGS) entry which is preliminary data.</text>
</comment>
<dbReference type="InterPro" id="IPR001173">
    <property type="entry name" value="Glyco_trans_2-like"/>
</dbReference>
<evidence type="ECO:0000313" key="2">
    <source>
        <dbReference type="EMBL" id="PCK24526.1"/>
    </source>
</evidence>
<dbReference type="InterPro" id="IPR029044">
    <property type="entry name" value="Nucleotide-diphossugar_trans"/>
</dbReference>
<dbReference type="SUPFAM" id="SSF53448">
    <property type="entry name" value="Nucleotide-diphospho-sugar transferases"/>
    <property type="match status" value="1"/>
</dbReference>
<evidence type="ECO:0000313" key="3">
    <source>
        <dbReference type="Proteomes" id="UP000230886"/>
    </source>
</evidence>
<dbReference type="RefSeq" id="WP_029536725.1">
    <property type="nucleotide sequence ID" value="NZ_CP085042.1"/>
</dbReference>
<dbReference type="Proteomes" id="UP000230886">
    <property type="component" value="Unassembled WGS sequence"/>
</dbReference>
<accession>A0A2A5J589</accession>
<gene>
    <name evidence="2" type="ORF">CHR55_25385</name>
</gene>
<dbReference type="Gene3D" id="3.90.550.10">
    <property type="entry name" value="Spore Coat Polysaccharide Biosynthesis Protein SpsA, Chain A"/>
    <property type="match status" value="1"/>
</dbReference>
<dbReference type="AlphaFoldDB" id="A0A2A5J589"/>
<dbReference type="InterPro" id="IPR050834">
    <property type="entry name" value="Glycosyltransf_2"/>
</dbReference>
<dbReference type="PANTHER" id="PTHR43685">
    <property type="entry name" value="GLYCOSYLTRANSFERASE"/>
    <property type="match status" value="1"/>
</dbReference>
<dbReference type="Pfam" id="PF00535">
    <property type="entry name" value="Glycos_transf_2"/>
    <property type="match status" value="1"/>
</dbReference>
<feature type="domain" description="Glycosyltransferase 2-like" evidence="1">
    <location>
        <begin position="7"/>
        <end position="164"/>
    </location>
</feature>
<sequence>MIPRLVSVVIPAFNAMDHIDEQLTALSEQDYEGAFEVLVADNGSSDGLGTHIANHVLSQSLTLRLIDASSARGGGYARNVGVSAARGDFIAFCDADDRVHPSWLTALTHAAANAHAVGGVVETMSINSAEVASWRTFTNTQFGSDDFLPYGITCTFGIWRSAFDQVDGFDLRYVNSGEDIDLSWRLQLAGMKLAHAPEAVVAYRLRSTYRETWNQTRAYGMASAQLYSHFREFGHRRTPMRTLGTTLLALLLFNPLVPSRFSPIPRGRWFVHAGNLVGKLQGSLKYRVLYL</sequence>
<evidence type="ECO:0000259" key="1">
    <source>
        <dbReference type="Pfam" id="PF00535"/>
    </source>
</evidence>
<proteinExistence type="predicted"/>
<protein>
    <recommendedName>
        <fullName evidence="1">Glycosyltransferase 2-like domain-containing protein</fullName>
    </recommendedName>
</protein>